<organism evidence="1">
    <name type="scientific">marine metagenome</name>
    <dbReference type="NCBI Taxonomy" id="408172"/>
    <lineage>
        <taxon>unclassified sequences</taxon>
        <taxon>metagenomes</taxon>
        <taxon>ecological metagenomes</taxon>
    </lineage>
</organism>
<dbReference type="AlphaFoldDB" id="A0A381ZZ54"/>
<dbReference type="PANTHER" id="PTHR35446">
    <property type="entry name" value="SI:CH211-175M2.5"/>
    <property type="match status" value="1"/>
</dbReference>
<reference evidence="1" key="1">
    <citation type="submission" date="2018-05" db="EMBL/GenBank/DDBJ databases">
        <authorList>
            <person name="Lanie J.A."/>
            <person name="Ng W.-L."/>
            <person name="Kazmierczak K.M."/>
            <person name="Andrzejewski T.M."/>
            <person name="Davidsen T.M."/>
            <person name="Wayne K.J."/>
            <person name="Tettelin H."/>
            <person name="Glass J.I."/>
            <person name="Rusch D."/>
            <person name="Podicherti R."/>
            <person name="Tsui H.-C.T."/>
            <person name="Winkler M.E."/>
        </authorList>
    </citation>
    <scope>NUCLEOTIDE SEQUENCE</scope>
</reference>
<feature type="non-terminal residue" evidence="1">
    <location>
        <position position="1"/>
    </location>
</feature>
<protein>
    <recommendedName>
        <fullName evidence="2">Peroxidase</fullName>
    </recommendedName>
</protein>
<evidence type="ECO:0000313" key="1">
    <source>
        <dbReference type="EMBL" id="SVA94003.1"/>
    </source>
</evidence>
<dbReference type="SUPFAM" id="SSF69118">
    <property type="entry name" value="AhpD-like"/>
    <property type="match status" value="1"/>
</dbReference>
<dbReference type="PANTHER" id="PTHR35446:SF2">
    <property type="entry name" value="CARBOXYMUCONOLACTONE DECARBOXYLASE-LIKE DOMAIN-CONTAINING PROTEIN"/>
    <property type="match status" value="1"/>
</dbReference>
<evidence type="ECO:0008006" key="2">
    <source>
        <dbReference type="Google" id="ProtNLM"/>
    </source>
</evidence>
<name>A0A381ZZ54_9ZZZZ</name>
<proteinExistence type="predicted"/>
<gene>
    <name evidence="1" type="ORF">METZ01_LOCUS146857</name>
</gene>
<dbReference type="InterPro" id="IPR029032">
    <property type="entry name" value="AhpD-like"/>
</dbReference>
<dbReference type="Gene3D" id="1.20.1290.10">
    <property type="entry name" value="AhpD-like"/>
    <property type="match status" value="1"/>
</dbReference>
<sequence>VDAISRDYREADIDGADRVMLDFAAKLTLTPQRMELTDVEDLRLHGFNDLAIHDIVVVTSYYAFVNRVADGLGVELETR</sequence>
<dbReference type="EMBL" id="UINC01023072">
    <property type="protein sequence ID" value="SVA94003.1"/>
    <property type="molecule type" value="Genomic_DNA"/>
</dbReference>
<accession>A0A381ZZ54</accession>